<evidence type="ECO:0000313" key="2">
    <source>
        <dbReference type="Proteomes" id="UP000325315"/>
    </source>
</evidence>
<dbReference type="EMBL" id="SMMG02000001">
    <property type="protein sequence ID" value="KAA3488699.1"/>
    <property type="molecule type" value="Genomic_DNA"/>
</dbReference>
<proteinExistence type="predicted"/>
<protein>
    <submittedName>
        <fullName evidence="1">Reverse transcriptase</fullName>
    </submittedName>
</protein>
<evidence type="ECO:0000313" key="1">
    <source>
        <dbReference type="EMBL" id="KAA3488699.1"/>
    </source>
</evidence>
<name>A0A5B6X397_9ROSI</name>
<keyword evidence="2" id="KW-1185">Reference proteome</keyword>
<keyword evidence="1" id="KW-0548">Nucleotidyltransferase</keyword>
<reference evidence="2" key="1">
    <citation type="journal article" date="2019" name="Plant Biotechnol. J.">
        <title>Genome sequencing of the Australian wild diploid species Gossypium australe highlights disease resistance and delayed gland morphogenesis.</title>
        <authorList>
            <person name="Cai Y."/>
            <person name="Cai X."/>
            <person name="Wang Q."/>
            <person name="Wang P."/>
            <person name="Zhang Y."/>
            <person name="Cai C."/>
            <person name="Xu Y."/>
            <person name="Wang K."/>
            <person name="Zhou Z."/>
            <person name="Wang C."/>
            <person name="Geng S."/>
            <person name="Li B."/>
            <person name="Dong Q."/>
            <person name="Hou Y."/>
            <person name="Wang H."/>
            <person name="Ai P."/>
            <person name="Liu Z."/>
            <person name="Yi F."/>
            <person name="Sun M."/>
            <person name="An G."/>
            <person name="Cheng J."/>
            <person name="Zhang Y."/>
            <person name="Shi Q."/>
            <person name="Xie Y."/>
            <person name="Shi X."/>
            <person name="Chang Y."/>
            <person name="Huang F."/>
            <person name="Chen Y."/>
            <person name="Hong S."/>
            <person name="Mi L."/>
            <person name="Sun Q."/>
            <person name="Zhang L."/>
            <person name="Zhou B."/>
            <person name="Peng R."/>
            <person name="Zhang X."/>
            <person name="Liu F."/>
        </authorList>
    </citation>
    <scope>NUCLEOTIDE SEQUENCE [LARGE SCALE GENOMIC DNA]</scope>
    <source>
        <strain evidence="2">cv. PA1801</strain>
    </source>
</reference>
<dbReference type="Proteomes" id="UP000325315">
    <property type="component" value="Unassembled WGS sequence"/>
</dbReference>
<keyword evidence="1" id="KW-0695">RNA-directed DNA polymerase</keyword>
<organism evidence="1 2">
    <name type="scientific">Gossypium australe</name>
    <dbReference type="NCBI Taxonomy" id="47621"/>
    <lineage>
        <taxon>Eukaryota</taxon>
        <taxon>Viridiplantae</taxon>
        <taxon>Streptophyta</taxon>
        <taxon>Embryophyta</taxon>
        <taxon>Tracheophyta</taxon>
        <taxon>Spermatophyta</taxon>
        <taxon>Magnoliopsida</taxon>
        <taxon>eudicotyledons</taxon>
        <taxon>Gunneridae</taxon>
        <taxon>Pentapetalae</taxon>
        <taxon>rosids</taxon>
        <taxon>malvids</taxon>
        <taxon>Malvales</taxon>
        <taxon>Malvaceae</taxon>
        <taxon>Malvoideae</taxon>
        <taxon>Gossypium</taxon>
    </lineage>
</organism>
<dbReference type="AlphaFoldDB" id="A0A5B6X397"/>
<comment type="caution">
    <text evidence="1">The sequence shown here is derived from an EMBL/GenBank/DDBJ whole genome shotgun (WGS) entry which is preliminary data.</text>
</comment>
<dbReference type="GO" id="GO:0003964">
    <property type="term" value="F:RNA-directed DNA polymerase activity"/>
    <property type="evidence" value="ECO:0007669"/>
    <property type="project" value="UniProtKB-KW"/>
</dbReference>
<keyword evidence="1" id="KW-0808">Transferase</keyword>
<sequence>MLHKLGFCEAWISLVMNGAKRSERRRISAHDGTKEERLSPYLFLICAEGFSTLLNMANREDKIKGAKVGRSGMALTHLFFADDSILFEEATDRGDSSNERSYKEI</sequence>
<accession>A0A5B6X397</accession>
<gene>
    <name evidence="1" type="ORF">EPI10_032421</name>
</gene>